<feature type="domain" description="Aminoglycoside phosphotransferase" evidence="1">
    <location>
        <begin position="379"/>
        <end position="451"/>
    </location>
</feature>
<dbReference type="InterPro" id="IPR029063">
    <property type="entry name" value="SAM-dependent_MTases_sf"/>
</dbReference>
<dbReference type="EMBL" id="QBKS01000001">
    <property type="protein sequence ID" value="PTX57731.1"/>
    <property type="molecule type" value="Genomic_DNA"/>
</dbReference>
<dbReference type="InterPro" id="IPR011009">
    <property type="entry name" value="Kinase-like_dom_sf"/>
</dbReference>
<evidence type="ECO:0000313" key="3">
    <source>
        <dbReference type="EMBL" id="PTX57731.1"/>
    </source>
</evidence>
<dbReference type="Proteomes" id="UP000243978">
    <property type="component" value="Unassembled WGS sequence"/>
</dbReference>
<gene>
    <name evidence="3" type="ORF">C8N43_2402</name>
</gene>
<dbReference type="InterPro" id="IPR002575">
    <property type="entry name" value="Aminoglycoside_PTrfase"/>
</dbReference>
<proteinExistence type="predicted"/>
<dbReference type="SUPFAM" id="SSF56112">
    <property type="entry name" value="Protein kinase-like (PK-like)"/>
    <property type="match status" value="1"/>
</dbReference>
<accession>A0A2T6BNT7</accession>
<dbReference type="GO" id="GO:0008168">
    <property type="term" value="F:methyltransferase activity"/>
    <property type="evidence" value="ECO:0007669"/>
    <property type="project" value="UniProtKB-KW"/>
</dbReference>
<dbReference type="InterPro" id="IPR041698">
    <property type="entry name" value="Methyltransf_25"/>
</dbReference>
<organism evidence="3 4">
    <name type="scientific">Litoreibacter ponti</name>
    <dbReference type="NCBI Taxonomy" id="1510457"/>
    <lineage>
        <taxon>Bacteria</taxon>
        <taxon>Pseudomonadati</taxon>
        <taxon>Pseudomonadota</taxon>
        <taxon>Alphaproteobacteria</taxon>
        <taxon>Rhodobacterales</taxon>
        <taxon>Roseobacteraceae</taxon>
        <taxon>Litoreibacter</taxon>
    </lineage>
</organism>
<dbReference type="RefSeq" id="WP_158269973.1">
    <property type="nucleotide sequence ID" value="NZ_QBKS01000001.1"/>
</dbReference>
<reference evidence="3 4" key="1">
    <citation type="submission" date="2018-04" db="EMBL/GenBank/DDBJ databases">
        <title>Genomic Encyclopedia of Archaeal and Bacterial Type Strains, Phase II (KMG-II): from individual species to whole genera.</title>
        <authorList>
            <person name="Goeker M."/>
        </authorList>
    </citation>
    <scope>NUCLEOTIDE SEQUENCE [LARGE SCALE GENOMIC DNA]</scope>
    <source>
        <strain evidence="3 4">DSM 100977</strain>
    </source>
</reference>
<dbReference type="Pfam" id="PF13649">
    <property type="entry name" value="Methyltransf_25"/>
    <property type="match status" value="1"/>
</dbReference>
<comment type="caution">
    <text evidence="3">The sequence shown here is derived from an EMBL/GenBank/DDBJ whole genome shotgun (WGS) entry which is preliminary data.</text>
</comment>
<dbReference type="OrthoDB" id="9765084at2"/>
<dbReference type="Pfam" id="PF01636">
    <property type="entry name" value="APH"/>
    <property type="match status" value="1"/>
</dbReference>
<evidence type="ECO:0000313" key="4">
    <source>
        <dbReference type="Proteomes" id="UP000243978"/>
    </source>
</evidence>
<evidence type="ECO:0000259" key="2">
    <source>
        <dbReference type="Pfam" id="PF13649"/>
    </source>
</evidence>
<dbReference type="GO" id="GO:0032259">
    <property type="term" value="P:methylation"/>
    <property type="evidence" value="ECO:0007669"/>
    <property type="project" value="UniProtKB-KW"/>
</dbReference>
<dbReference type="AlphaFoldDB" id="A0A2T6BNT7"/>
<dbReference type="SUPFAM" id="SSF53335">
    <property type="entry name" value="S-adenosyl-L-methionine-dependent methyltransferases"/>
    <property type="match status" value="1"/>
</dbReference>
<sequence>MTMYDSVPDIACRYERYDPKTLQPENDSTFVRLIETGWTEETFQGKSVLDIGCNSGALSLFAHSLGASKIQSVDVMPEFTEFFSDVVSSHKLPISVEKIGLNALSPETNNADVVLCMEVLHWIVHQGGTLPESIAHLASLTNETLFIETPWDIDEPSIANRKGYPTENYDIELIIRGLAKHFKTVKIERFMTYFGEMENSKRVLISATDKYAQSLPLQHWTNANQSGISLSRGVNQSSLITTSKGPKVLKSIPKNSAFVRLGDGDVEKLGQFLTKRVSNSVIVSPERIDGAFRKKESDGETYMIFPFLGLLSDYFPKRVTPKAAKDPMGLALKLFQHFSLADDEILGPLQRVFGQLSAPRHDELPSEFVSKLEAAGLNPFLDQITQDLDDYDLGLEDGLLHNDMQNGNFILTARKADRIVDLDILRAGPAYSDIISCALHTGANEEELVSTLSEAGKTFSRQVSSFDFAFSAATSILWLRARVKQGAPLEDRPIERFISGLQLQAKLYEQMKA</sequence>
<evidence type="ECO:0000259" key="1">
    <source>
        <dbReference type="Pfam" id="PF01636"/>
    </source>
</evidence>
<name>A0A2T6BNT7_9RHOB</name>
<dbReference type="Gene3D" id="3.40.50.150">
    <property type="entry name" value="Vaccinia Virus protein VP39"/>
    <property type="match status" value="1"/>
</dbReference>
<protein>
    <submittedName>
        <fullName evidence="3">Methyltransferase family protein</fullName>
    </submittedName>
</protein>
<feature type="domain" description="Methyltransferase" evidence="2">
    <location>
        <begin position="48"/>
        <end position="124"/>
    </location>
</feature>
<keyword evidence="4" id="KW-1185">Reference proteome</keyword>
<keyword evidence="3" id="KW-0489">Methyltransferase</keyword>
<dbReference type="CDD" id="cd02440">
    <property type="entry name" value="AdoMet_MTases"/>
    <property type="match status" value="1"/>
</dbReference>
<keyword evidence="3" id="KW-0808">Transferase</keyword>